<feature type="domain" description="Terminase large subunit GpA endonuclease" evidence="2">
    <location>
        <begin position="288"/>
        <end position="570"/>
    </location>
</feature>
<dbReference type="InterPro" id="IPR046454">
    <property type="entry name" value="GpA_endonuclease"/>
</dbReference>
<keyword evidence="3" id="KW-0378">Hydrolase</keyword>
<evidence type="ECO:0000259" key="1">
    <source>
        <dbReference type="Pfam" id="PF05876"/>
    </source>
</evidence>
<dbReference type="GO" id="GO:0016887">
    <property type="term" value="F:ATP hydrolysis activity"/>
    <property type="evidence" value="ECO:0007669"/>
    <property type="project" value="InterPro"/>
</dbReference>
<dbReference type="Pfam" id="PF05876">
    <property type="entry name" value="GpA_ATPase"/>
    <property type="match status" value="1"/>
</dbReference>
<dbReference type="InterPro" id="IPR046453">
    <property type="entry name" value="GpA_ATPase"/>
</dbReference>
<evidence type="ECO:0000313" key="3">
    <source>
        <dbReference type="EMBL" id="XCD18095.1"/>
    </source>
</evidence>
<dbReference type="InterPro" id="IPR027417">
    <property type="entry name" value="P-loop_NTPase"/>
</dbReference>
<dbReference type="EMBL" id="CP115921">
    <property type="protein sequence ID" value="XCD18095.1"/>
    <property type="molecule type" value="Genomic_DNA"/>
</dbReference>
<evidence type="ECO:0000259" key="2">
    <source>
        <dbReference type="Pfam" id="PF20454"/>
    </source>
</evidence>
<accession>A0AAU8BN14</accession>
<dbReference type="KEGG" id="vck:PG915_22730"/>
<keyword evidence="3" id="KW-0540">Nuclease</keyword>
<dbReference type="PANTHER" id="PTHR34413">
    <property type="entry name" value="PROPHAGE TAIL FIBER ASSEMBLY PROTEIN HOMOLOG TFAE-RELATED-RELATED"/>
    <property type="match status" value="1"/>
</dbReference>
<keyword evidence="3" id="KW-0255">Endonuclease</keyword>
<feature type="domain" description="Phage terminase large subunit GpA ATPase" evidence="1">
    <location>
        <begin position="20"/>
        <end position="245"/>
    </location>
</feature>
<organism evidence="3">
    <name type="scientific">Vibrio chaetopteri</name>
    <dbReference type="NCBI Taxonomy" id="3016528"/>
    <lineage>
        <taxon>Bacteria</taxon>
        <taxon>Pseudomonadati</taxon>
        <taxon>Pseudomonadota</taxon>
        <taxon>Gammaproteobacteria</taxon>
        <taxon>Vibrionales</taxon>
        <taxon>Vibrionaceae</taxon>
        <taxon>Vibrio</taxon>
    </lineage>
</organism>
<dbReference type="RefSeq" id="WP_353499247.1">
    <property type="nucleotide sequence ID" value="NZ_CP115921.1"/>
</dbReference>
<dbReference type="Gene3D" id="3.40.50.300">
    <property type="entry name" value="P-loop containing nucleotide triphosphate hydrolases"/>
    <property type="match status" value="1"/>
</dbReference>
<dbReference type="InterPro" id="IPR051220">
    <property type="entry name" value="TFA_Chaperone"/>
</dbReference>
<dbReference type="Pfam" id="PF20454">
    <property type="entry name" value="GpA_nuclease"/>
    <property type="match status" value="1"/>
</dbReference>
<reference evidence="3" key="1">
    <citation type="submission" date="2023-01" db="EMBL/GenBank/DDBJ databases">
        <title>Vibrio sp. CB1-14 genome sequencing.</title>
        <authorList>
            <person name="Otstavnykh N."/>
            <person name="Isaeva M."/>
            <person name="Meleshko D."/>
        </authorList>
    </citation>
    <scope>NUCLEOTIDE SEQUENCE</scope>
    <source>
        <strain evidence="3">CB1-14</strain>
    </source>
</reference>
<proteinExistence type="predicted"/>
<name>A0AAU8BN14_9VIBR</name>
<dbReference type="AlphaFoldDB" id="A0AAU8BN14"/>
<dbReference type="GO" id="GO:0004519">
    <property type="term" value="F:endonuclease activity"/>
    <property type="evidence" value="ECO:0007669"/>
    <property type="project" value="UniProtKB-KW"/>
</dbReference>
<sequence>MDWTIENENPHAQIYRPKVFQRAWLEALEHPYIETSVLQKSARVGYAIFMNSSVGWIICNDPGNIMIAQNTENDADKFSANEVGKVLNHCSAVRQQLFGKNTAKEKSFLGGELGIVWATSANSFRMATIRYLFLDEVSGYPDNVDGEGDPIDLAMVRTETEAQRKIVMGSTPKEKGTCKISREFKLGDQRYFYVPCPHCQHKQRLKLDNFRYDANDFKSAHFVCEACGEGIYEHHKHGILNQGEWRATREFTCCDTHQVPETWDHTGTALCAICGKPGDKNERDKVNASWHIWSAYNDNPNTSLASIAAEYEKAKKDSAKMQTFMNTRCGVPYSDAGEHYKLKGFEQLYIRRELFNPESQLPKATRCILGSVDTQKYRFEYHLWAVGENGETWALDYGAVHGDPEEEETQTHLIEKLTQPFSQVDGRQLVAYAVVMDCNGHAWKAMLEFVAPYQGWLYAIRGDAYGKNKFKTDLTLSYSVHKEVGCEYRTINVHQLKNKAAERLNLTKFGKNYVHYPNTESFNLDYFQMLTAEHLIGSGSNVKWDIKPGHKRNEPWDLLVYFLWLYEYLRPTIRLASPDRPLGLRHLHAEQAQSDELESYHDGYELSDYENY</sequence>
<gene>
    <name evidence="3" type="ORF">PG915_22730</name>
</gene>
<dbReference type="PANTHER" id="PTHR34413:SF2">
    <property type="entry name" value="PROPHAGE TAIL FIBER ASSEMBLY PROTEIN HOMOLOG TFAE-RELATED"/>
    <property type="match status" value="1"/>
</dbReference>
<protein>
    <submittedName>
        <fullName evidence="3">Terminase gpA endonuclease subunit</fullName>
    </submittedName>
</protein>